<feature type="DNA-binding region" description="H-T-H motif" evidence="4">
    <location>
        <begin position="33"/>
        <end position="52"/>
    </location>
</feature>
<dbReference type="SUPFAM" id="SSF46689">
    <property type="entry name" value="Homeodomain-like"/>
    <property type="match status" value="1"/>
</dbReference>
<reference evidence="7" key="2">
    <citation type="submission" date="2010-01" db="EMBL/GenBank/DDBJ databases">
        <title>The complete genome of Conexibacter woesei DSM 14684.</title>
        <authorList>
            <consortium name="US DOE Joint Genome Institute (JGI-PGF)"/>
            <person name="Lucas S."/>
            <person name="Copeland A."/>
            <person name="Lapidus A."/>
            <person name="Glavina del Rio T."/>
            <person name="Dalin E."/>
            <person name="Tice H."/>
            <person name="Bruce D."/>
            <person name="Goodwin L."/>
            <person name="Pitluck S."/>
            <person name="Kyrpides N."/>
            <person name="Mavromatis K."/>
            <person name="Ivanova N."/>
            <person name="Mikhailova N."/>
            <person name="Chertkov O."/>
            <person name="Brettin T."/>
            <person name="Detter J.C."/>
            <person name="Han C."/>
            <person name="Larimer F."/>
            <person name="Land M."/>
            <person name="Hauser L."/>
            <person name="Markowitz V."/>
            <person name="Cheng J.-F."/>
            <person name="Hugenholtz P."/>
            <person name="Woyke T."/>
            <person name="Wu D."/>
            <person name="Pukall R."/>
            <person name="Steenblock K."/>
            <person name="Schneider S."/>
            <person name="Klenk H.-P."/>
            <person name="Eisen J.A."/>
        </authorList>
    </citation>
    <scope>NUCLEOTIDE SEQUENCE [LARGE SCALE GENOMIC DNA]</scope>
    <source>
        <strain evidence="7">DSM 14684 / CIP 108061 / JCM 11494 / NBRC 100937 / ID131577</strain>
    </source>
</reference>
<dbReference type="Gene3D" id="1.10.357.10">
    <property type="entry name" value="Tetracycline Repressor, domain 2"/>
    <property type="match status" value="1"/>
</dbReference>
<dbReference type="InterPro" id="IPR001647">
    <property type="entry name" value="HTH_TetR"/>
</dbReference>
<evidence type="ECO:0000259" key="5">
    <source>
        <dbReference type="PROSITE" id="PS50977"/>
    </source>
</evidence>
<evidence type="ECO:0000256" key="4">
    <source>
        <dbReference type="PROSITE-ProRule" id="PRU00335"/>
    </source>
</evidence>
<evidence type="ECO:0000313" key="7">
    <source>
        <dbReference type="Proteomes" id="UP000008229"/>
    </source>
</evidence>
<evidence type="ECO:0000256" key="3">
    <source>
        <dbReference type="ARBA" id="ARBA00023163"/>
    </source>
</evidence>
<dbReference type="RefSeq" id="WP_012936442.1">
    <property type="nucleotide sequence ID" value="NC_013739.1"/>
</dbReference>
<reference evidence="6 7" key="1">
    <citation type="journal article" date="2010" name="Stand. Genomic Sci.">
        <title>Complete genome sequence of Conexibacter woesei type strain (ID131577).</title>
        <authorList>
            <person name="Pukall R."/>
            <person name="Lapidus A."/>
            <person name="Glavina Del Rio T."/>
            <person name="Copeland A."/>
            <person name="Tice H."/>
            <person name="Cheng J.-F."/>
            <person name="Lucas S."/>
            <person name="Chen F."/>
            <person name="Nolan M."/>
            <person name="Bruce D."/>
            <person name="Goodwin L."/>
            <person name="Pitluck S."/>
            <person name="Mavromatis K."/>
            <person name="Ivanova N."/>
            <person name="Ovchinnikova G."/>
            <person name="Pati A."/>
            <person name="Chen A."/>
            <person name="Palaniappan K."/>
            <person name="Land M."/>
            <person name="Hauser L."/>
            <person name="Chang Y.-J."/>
            <person name="Jeffries C.D."/>
            <person name="Chain P."/>
            <person name="Meincke L."/>
            <person name="Sims D."/>
            <person name="Brettin T."/>
            <person name="Detter J.C."/>
            <person name="Rohde M."/>
            <person name="Goeker M."/>
            <person name="Bristow J."/>
            <person name="Eisen J.A."/>
            <person name="Markowitz V."/>
            <person name="Kyrpides N.C."/>
            <person name="Klenk H.-P."/>
            <person name="Hugenholtz P."/>
        </authorList>
    </citation>
    <scope>NUCLEOTIDE SEQUENCE [LARGE SCALE GENOMIC DNA]</scope>
    <source>
        <strain evidence="7">DSM 14684 / CIP 108061 / JCM 11494 / NBRC 100937 / ID131577</strain>
    </source>
</reference>
<dbReference type="HOGENOM" id="CLU_069356_38_0_11"/>
<accession>D3FC96</accession>
<gene>
    <name evidence="6" type="ordered locus">Cwoe_4980</name>
</gene>
<dbReference type="SUPFAM" id="SSF48498">
    <property type="entry name" value="Tetracyclin repressor-like, C-terminal domain"/>
    <property type="match status" value="1"/>
</dbReference>
<protein>
    <submittedName>
        <fullName evidence="6">Regulatory protein TetR</fullName>
    </submittedName>
</protein>
<name>D3FC96_CONWI</name>
<keyword evidence="3" id="KW-0804">Transcription</keyword>
<dbReference type="Proteomes" id="UP000008229">
    <property type="component" value="Chromosome"/>
</dbReference>
<dbReference type="PROSITE" id="PS50977">
    <property type="entry name" value="HTH_TETR_2"/>
    <property type="match status" value="1"/>
</dbReference>
<dbReference type="eggNOG" id="COG1309">
    <property type="taxonomic scope" value="Bacteria"/>
</dbReference>
<keyword evidence="2 4" id="KW-0238">DNA-binding</keyword>
<dbReference type="Pfam" id="PF00440">
    <property type="entry name" value="TetR_N"/>
    <property type="match status" value="1"/>
</dbReference>
<keyword evidence="7" id="KW-1185">Reference proteome</keyword>
<dbReference type="InterPro" id="IPR050109">
    <property type="entry name" value="HTH-type_TetR-like_transc_reg"/>
</dbReference>
<evidence type="ECO:0000256" key="2">
    <source>
        <dbReference type="ARBA" id="ARBA00023125"/>
    </source>
</evidence>
<dbReference type="InterPro" id="IPR036271">
    <property type="entry name" value="Tet_transcr_reg_TetR-rel_C_sf"/>
</dbReference>
<organism evidence="6 7">
    <name type="scientific">Conexibacter woesei (strain DSM 14684 / CCUG 47730 / CIP 108061 / JCM 11494 / NBRC 100937 / ID131577)</name>
    <dbReference type="NCBI Taxonomy" id="469383"/>
    <lineage>
        <taxon>Bacteria</taxon>
        <taxon>Bacillati</taxon>
        <taxon>Actinomycetota</taxon>
        <taxon>Thermoleophilia</taxon>
        <taxon>Solirubrobacterales</taxon>
        <taxon>Conexibacteraceae</taxon>
        <taxon>Conexibacter</taxon>
    </lineage>
</organism>
<dbReference type="GO" id="GO:0000976">
    <property type="term" value="F:transcription cis-regulatory region binding"/>
    <property type="evidence" value="ECO:0007669"/>
    <property type="project" value="TreeGrafter"/>
</dbReference>
<proteinExistence type="predicted"/>
<dbReference type="AlphaFoldDB" id="D3FC96"/>
<evidence type="ECO:0000313" key="6">
    <source>
        <dbReference type="EMBL" id="ADB53391.1"/>
    </source>
</evidence>
<dbReference type="OrthoDB" id="3869819at2"/>
<dbReference type="InterPro" id="IPR009057">
    <property type="entry name" value="Homeodomain-like_sf"/>
</dbReference>
<evidence type="ECO:0000256" key="1">
    <source>
        <dbReference type="ARBA" id="ARBA00023015"/>
    </source>
</evidence>
<keyword evidence="1" id="KW-0805">Transcription regulation</keyword>
<dbReference type="PANTHER" id="PTHR30055">
    <property type="entry name" value="HTH-TYPE TRANSCRIPTIONAL REGULATOR RUTR"/>
    <property type="match status" value="1"/>
</dbReference>
<dbReference type="KEGG" id="cwo:Cwoe_4980"/>
<dbReference type="EMBL" id="CP001854">
    <property type="protein sequence ID" value="ADB53391.1"/>
    <property type="molecule type" value="Genomic_DNA"/>
</dbReference>
<sequence length="190" mass="20053">MAATDHRRATAERNVSAILDAVERLLARSATVTIAAVAAESGVSRVTVYAHFDSVAALLEAVVRRAVKGALAALAAADPASGPARDALDRVVDASWQVLDRHSGMARTAAELLSAERLRASHEQAMVPVRELIERGRAEGAFRTDLPADWLVTVFYALLHATGDDVRAGRIDQASAAAVLRTTLHSVLAG</sequence>
<dbReference type="PANTHER" id="PTHR30055:SF234">
    <property type="entry name" value="HTH-TYPE TRANSCRIPTIONAL REGULATOR BETI"/>
    <property type="match status" value="1"/>
</dbReference>
<dbReference type="GO" id="GO:0003700">
    <property type="term" value="F:DNA-binding transcription factor activity"/>
    <property type="evidence" value="ECO:0007669"/>
    <property type="project" value="TreeGrafter"/>
</dbReference>
<dbReference type="STRING" id="469383.Cwoe_4980"/>
<feature type="domain" description="HTH tetR-type" evidence="5">
    <location>
        <begin position="12"/>
        <end position="70"/>
    </location>
</feature>